<dbReference type="InterPro" id="IPR053145">
    <property type="entry name" value="AB_hydrolase_Est10"/>
</dbReference>
<reference evidence="2" key="1">
    <citation type="submission" date="2016-07" db="EMBL/GenBank/DDBJ databases">
        <authorList>
            <person name="Florea S."/>
            <person name="Webb J.S."/>
            <person name="Jaromczyk J."/>
            <person name="Schardl C.L."/>
        </authorList>
    </citation>
    <scope>NUCLEOTIDE SEQUENCE [LARGE SCALE GENOMIC DNA]</scope>
    <source>
        <strain evidence="2">IPBSL-7</strain>
    </source>
</reference>
<organism evidence="1 2">
    <name type="scientific">Tessaracoccus lapidicaptus</name>
    <dbReference type="NCBI Taxonomy" id="1427523"/>
    <lineage>
        <taxon>Bacteria</taxon>
        <taxon>Bacillati</taxon>
        <taxon>Actinomycetota</taxon>
        <taxon>Actinomycetes</taxon>
        <taxon>Propionibacteriales</taxon>
        <taxon>Propionibacteriaceae</taxon>
        <taxon>Tessaracoccus</taxon>
    </lineage>
</organism>
<comment type="caution">
    <text evidence="1">The sequence shown here is derived from an EMBL/GenBank/DDBJ whole genome shotgun (WGS) entry which is preliminary data.</text>
</comment>
<sequence length="261" mass="28060">MTETRPVEFPGADGSTLVGRLELPDRPPRATALFAHCFTCGKDVAAASRIARALRAEGFAVLRFDFTGLGESEGDFVDTTFSTNIDDLVRAADHLRATLSAPSLLIGHSLGGAAVLAAAAAIPEARAVVTIAAPADPQHVTHLFGDQLPGHADWDDVEVTLAGRPFRVSRRFLDDIDEHPQRQRIAQLDRALLVMHSPTDAVVGIDNAGRIFEAARHPKSFVALDGADHLLTRREDAQYVADIVAAWVHRYLPDAPSEPGV</sequence>
<dbReference type="Gene3D" id="3.40.50.1820">
    <property type="entry name" value="alpha/beta hydrolase"/>
    <property type="match status" value="1"/>
</dbReference>
<accession>A0A1C0AN35</accession>
<dbReference type="GO" id="GO:0052689">
    <property type="term" value="F:carboxylic ester hydrolase activity"/>
    <property type="evidence" value="ECO:0007669"/>
    <property type="project" value="TreeGrafter"/>
</dbReference>
<dbReference type="AlphaFoldDB" id="A0A1C0AN35"/>
<protein>
    <submittedName>
        <fullName evidence="1">Uncharacterized protein</fullName>
    </submittedName>
</protein>
<dbReference type="FunFam" id="3.40.50.1820:FF:000487">
    <property type="entry name" value="Dienelactone hydrolase"/>
    <property type="match status" value="1"/>
</dbReference>
<keyword evidence="2" id="KW-1185">Reference proteome</keyword>
<dbReference type="InterPro" id="IPR029058">
    <property type="entry name" value="AB_hydrolase_fold"/>
</dbReference>
<evidence type="ECO:0000313" key="2">
    <source>
        <dbReference type="Proteomes" id="UP000093501"/>
    </source>
</evidence>
<dbReference type="PANTHER" id="PTHR43265">
    <property type="entry name" value="ESTERASE ESTD"/>
    <property type="match status" value="1"/>
</dbReference>
<dbReference type="RefSeq" id="WP_068751256.1">
    <property type="nucleotide sequence ID" value="NZ_LR214441.1"/>
</dbReference>
<dbReference type="Proteomes" id="UP000093501">
    <property type="component" value="Unassembled WGS sequence"/>
</dbReference>
<gene>
    <name evidence="1" type="ORF">BCR15_02440</name>
</gene>
<dbReference type="SUPFAM" id="SSF53474">
    <property type="entry name" value="alpha/beta-Hydrolases"/>
    <property type="match status" value="1"/>
</dbReference>
<dbReference type="InterPro" id="IPR022742">
    <property type="entry name" value="Hydrolase_4"/>
</dbReference>
<proteinExistence type="predicted"/>
<dbReference type="Pfam" id="PF12146">
    <property type="entry name" value="Hydrolase_4"/>
    <property type="match status" value="1"/>
</dbReference>
<name>A0A1C0AN35_9ACTN</name>
<dbReference type="EMBL" id="MBQD01000020">
    <property type="protein sequence ID" value="OCL34575.1"/>
    <property type="molecule type" value="Genomic_DNA"/>
</dbReference>
<dbReference type="PANTHER" id="PTHR43265:SF1">
    <property type="entry name" value="ESTERASE ESTD"/>
    <property type="match status" value="1"/>
</dbReference>
<evidence type="ECO:0000313" key="1">
    <source>
        <dbReference type="EMBL" id="OCL34575.1"/>
    </source>
</evidence>